<evidence type="ECO:0000313" key="3">
    <source>
        <dbReference type="Proteomes" id="UP000480303"/>
    </source>
</evidence>
<dbReference type="Gene3D" id="3.90.550.10">
    <property type="entry name" value="Spore Coat Polysaccharide Biosynthesis Protein SpsA, Chain A"/>
    <property type="match status" value="1"/>
</dbReference>
<dbReference type="Gene3D" id="3.40.50.12580">
    <property type="match status" value="1"/>
</dbReference>
<name>A0A6A0BC37_9LACT</name>
<evidence type="ECO:0000313" key="2">
    <source>
        <dbReference type="EMBL" id="GFH42243.1"/>
    </source>
</evidence>
<dbReference type="GO" id="GO:0047355">
    <property type="term" value="F:CDP-glycerol glycerophosphotransferase activity"/>
    <property type="evidence" value="ECO:0007669"/>
    <property type="project" value="InterPro"/>
</dbReference>
<feature type="domain" description="Glycosyltransferase 2-like" evidence="1">
    <location>
        <begin position="25"/>
        <end position="166"/>
    </location>
</feature>
<dbReference type="GO" id="GO:0016020">
    <property type="term" value="C:membrane"/>
    <property type="evidence" value="ECO:0007669"/>
    <property type="project" value="InterPro"/>
</dbReference>
<gene>
    <name evidence="2" type="ORF">Hs30E_07940</name>
</gene>
<organism evidence="2 3">
    <name type="scientific">Pseudolactococcus hodotermopsidis</name>
    <dbReference type="NCBI Taxonomy" id="2709157"/>
    <lineage>
        <taxon>Bacteria</taxon>
        <taxon>Bacillati</taxon>
        <taxon>Bacillota</taxon>
        <taxon>Bacilli</taxon>
        <taxon>Lactobacillales</taxon>
        <taxon>Streptococcaceae</taxon>
        <taxon>Pseudolactococcus</taxon>
    </lineage>
</organism>
<dbReference type="Proteomes" id="UP000480303">
    <property type="component" value="Unassembled WGS sequence"/>
</dbReference>
<dbReference type="RefSeq" id="WP_172208195.1">
    <property type="nucleotide sequence ID" value="NZ_BLLI01000017.1"/>
</dbReference>
<dbReference type="PANTHER" id="PTHR22916:SF3">
    <property type="entry name" value="UDP-GLCNAC:BETAGAL BETA-1,3-N-ACETYLGLUCOSAMINYLTRANSFERASE-LIKE PROTEIN 1"/>
    <property type="match status" value="1"/>
</dbReference>
<sequence length="924" mass="109279">MGFKIRNQNIEEGGEKYLVFSRGISVIIPFYNAGKTLLETCESLINQKKTKDLKIEVILVDNNSTDASVNIAKGFSMIYPETFRYILCEAQGVSNARNYGISHATCEYIMFLDADDTYSETTLQDVYTFFKKNNREIDIVFFSRFFMYVDNEGNKTYKSHPRNKFFKETGLYEENKNNYMSYFMTLNIAIKNDNLNKFDVNVPYGEDMLFISSILGRNNKIGFVASAHYNYRFSEYSTINKFQSPVYSADLILDNMTKQFAPYIENGLEVPKQVQSIALNEIVWRYESLSNKLFPYHLSKEKYRKWEIRLRDLLRLIDDEIILDYSTMDFFHRMSLFLMKEERLKVAVFDNIDFRKNGVKFYQEENFETVISDFKIVDNKLVLYAFLKMKLAELVNINVFASVNGLEIELSTWESISGRYRKREISNLFPAYKFEFDLGELNLENKIEIYFYYKINGKTFNIKKYYNIKNRILDINDKIFDFDDSSAVLAESTVYDIRIQWLKNFHFILSKLSKNESFEDYEDKTVHSLKNIKDLRDYAISVIDNARNVWLYVDNFNTIDNAFFQYMNDCKKDDEIERYYIYHKDFLYLGKYMMDQKIDMTGMKFVQYGSGEHRKLMVRTSVILASYNEYFATVVPFSRKEMIGLTDVLRFKYIYLQHGVLHAKAPQTYDVERTYIDKIVISSDYEREVFTKELHYDDSSLLQVGMSRFDMPINKENKVNRILFAPSWRDNFVGDLNKFDENGNRSIDIELFIHSQYYKSLTKIISSKSLNKFLESNKLDLDIKLHPIFSGAMEILQPLIEGKKNIHILEEQTVDSANYLIFVTDFSSFVFDAVANKTPIVYYELDRDEFLAGNHSYREFYLGFEFGDVVDNVADFMEKLQKIIQNNYQVESKYLEKMNSFYNFPEHPCEALYQELMAMEESYD</sequence>
<dbReference type="Pfam" id="PF04464">
    <property type="entry name" value="Glyphos_transf"/>
    <property type="match status" value="1"/>
</dbReference>
<dbReference type="AlphaFoldDB" id="A0A6A0BC37"/>
<dbReference type="InterPro" id="IPR029044">
    <property type="entry name" value="Nucleotide-diphossugar_trans"/>
</dbReference>
<dbReference type="InterPro" id="IPR043148">
    <property type="entry name" value="TagF_C"/>
</dbReference>
<dbReference type="Pfam" id="PF00535">
    <property type="entry name" value="Glycos_transf_2"/>
    <property type="match status" value="1"/>
</dbReference>
<accession>A0A6A0BC37</accession>
<dbReference type="EMBL" id="BLLI01000017">
    <property type="protein sequence ID" value="GFH42243.1"/>
    <property type="molecule type" value="Genomic_DNA"/>
</dbReference>
<dbReference type="PANTHER" id="PTHR22916">
    <property type="entry name" value="GLYCOSYLTRANSFERASE"/>
    <property type="match status" value="1"/>
</dbReference>
<dbReference type="SUPFAM" id="SSF53448">
    <property type="entry name" value="Nucleotide-diphospho-sugar transferases"/>
    <property type="match status" value="1"/>
</dbReference>
<dbReference type="GO" id="GO:0016758">
    <property type="term" value="F:hexosyltransferase activity"/>
    <property type="evidence" value="ECO:0007669"/>
    <property type="project" value="UniProtKB-ARBA"/>
</dbReference>
<dbReference type="InterPro" id="IPR007554">
    <property type="entry name" value="Glycerophosphate_synth"/>
</dbReference>
<evidence type="ECO:0000259" key="1">
    <source>
        <dbReference type="Pfam" id="PF00535"/>
    </source>
</evidence>
<reference evidence="2 3" key="1">
    <citation type="submission" date="2020-02" db="EMBL/GenBank/DDBJ databases">
        <title>Draft genome sequence of Lactococcus sp. Hs30E4-3.</title>
        <authorList>
            <person name="Noda S."/>
            <person name="Yuki M."/>
            <person name="Ohkuma M."/>
        </authorList>
    </citation>
    <scope>NUCLEOTIDE SEQUENCE [LARGE SCALE GENOMIC DNA]</scope>
    <source>
        <strain evidence="2 3">Hs30E4-3</strain>
    </source>
</reference>
<dbReference type="CDD" id="cd00761">
    <property type="entry name" value="Glyco_tranf_GTA_type"/>
    <property type="match status" value="1"/>
</dbReference>
<keyword evidence="3" id="KW-1185">Reference proteome</keyword>
<comment type="caution">
    <text evidence="2">The sequence shown here is derived from an EMBL/GenBank/DDBJ whole genome shotgun (WGS) entry which is preliminary data.</text>
</comment>
<protein>
    <recommendedName>
        <fullName evidence="1">Glycosyltransferase 2-like domain-containing protein</fullName>
    </recommendedName>
</protein>
<proteinExistence type="predicted"/>
<dbReference type="InterPro" id="IPR001173">
    <property type="entry name" value="Glyco_trans_2-like"/>
</dbReference>